<evidence type="ECO:0000313" key="2">
    <source>
        <dbReference type="Proteomes" id="UP000221881"/>
    </source>
</evidence>
<name>A0A1I9SC93_9CAUD</name>
<sequence length="155" mass="16345">MIAEVLRGAADILNAAARAYDEQRTGFSEREAGDWLDAAGITDAGLPDEFIDLDELDLPRSTEPQCGHPPVACAAECRRVHTAEGVSADTPDTAPSPGHPADLSDSELLIRAAIAVDHAANAATTVVWTTELLNLADELRDRAAQFAAIEATDTP</sequence>
<protein>
    <submittedName>
        <fullName evidence="1">Uncharacterized protein</fullName>
    </submittedName>
</protein>
<proteinExistence type="predicted"/>
<organism evidence="1 2">
    <name type="scientific">Mycobacterium phage PhancyPhin</name>
    <dbReference type="NCBI Taxonomy" id="1897438"/>
    <lineage>
        <taxon>Viruses</taxon>
        <taxon>Duplodnaviria</taxon>
        <taxon>Heunggongvirae</taxon>
        <taxon>Uroviricota</taxon>
        <taxon>Caudoviricetes</taxon>
        <taxon>Nclasvirinae</taxon>
        <taxon>Charlievirus</taxon>
        <taxon>Charlievirus redi</taxon>
    </lineage>
</organism>
<dbReference type="Proteomes" id="UP000221881">
    <property type="component" value="Segment"/>
</dbReference>
<evidence type="ECO:0000313" key="1">
    <source>
        <dbReference type="EMBL" id="AOZ64470.1"/>
    </source>
</evidence>
<dbReference type="EMBL" id="KX756439">
    <property type="protein sequence ID" value="AOZ64470.1"/>
    <property type="molecule type" value="Genomic_DNA"/>
</dbReference>
<gene>
    <name evidence="1" type="ORF">SEA_PHANCYPHIN_42</name>
</gene>
<reference evidence="2" key="1">
    <citation type="submission" date="2016-08" db="EMBL/GenBank/DDBJ databases">
        <authorList>
            <person name="Ahmed F."/>
            <person name="Bandayrel A."/>
            <person name="Anderson R."/>
            <person name="Medellin R."/>
            <person name="Mendez A."/>
            <person name="Mendoza F."/>
            <person name="Morales A."/>
            <person name="Perez T."/>
            <person name="Ramos J."/>
            <person name="Vu K."/>
            <person name="Sadana R."/>
            <person name="Saha S."/>
            <person name="Butela K.A."/>
            <person name="Garlena R.A."/>
            <person name="Russell D.A."/>
            <person name="Pope W.H."/>
            <person name="Jacobs-Sera D."/>
            <person name="Hendrix R.W."/>
            <person name="Hatfull G.F."/>
        </authorList>
    </citation>
    <scope>NUCLEOTIDE SEQUENCE [LARGE SCALE GENOMIC DNA]</scope>
</reference>
<accession>A0A1I9SC93</accession>